<dbReference type="STRING" id="1912961.BU204_24335"/>
<keyword evidence="3" id="KW-1185">Reference proteome</keyword>
<dbReference type="EMBL" id="MSIE01000046">
    <property type="protein sequence ID" value="OLF15040.1"/>
    <property type="molecule type" value="Genomic_DNA"/>
</dbReference>
<reference evidence="2 3" key="1">
    <citation type="submission" date="2016-12" db="EMBL/GenBank/DDBJ databases">
        <title>The draft genome sequence of Actinophytocola sp. 11-183.</title>
        <authorList>
            <person name="Wang W."/>
            <person name="Yuan L."/>
        </authorList>
    </citation>
    <scope>NUCLEOTIDE SEQUENCE [LARGE SCALE GENOMIC DNA]</scope>
    <source>
        <strain evidence="2 3">11-183</strain>
    </source>
</reference>
<dbReference type="Pfam" id="PF20329">
    <property type="entry name" value="DUF6624"/>
    <property type="match status" value="1"/>
</dbReference>
<feature type="region of interest" description="Disordered" evidence="1">
    <location>
        <begin position="1"/>
        <end position="21"/>
    </location>
</feature>
<evidence type="ECO:0000313" key="2">
    <source>
        <dbReference type="EMBL" id="OLF15040.1"/>
    </source>
</evidence>
<dbReference type="InterPro" id="IPR046732">
    <property type="entry name" value="DUF6624"/>
</dbReference>
<organism evidence="2 3">
    <name type="scientific">Actinophytocola xanthii</name>
    <dbReference type="NCBI Taxonomy" id="1912961"/>
    <lineage>
        <taxon>Bacteria</taxon>
        <taxon>Bacillati</taxon>
        <taxon>Actinomycetota</taxon>
        <taxon>Actinomycetes</taxon>
        <taxon>Pseudonocardiales</taxon>
        <taxon>Pseudonocardiaceae</taxon>
    </lineage>
</organism>
<name>A0A1Q8CKZ9_9PSEU</name>
<comment type="caution">
    <text evidence="2">The sequence shown here is derived from an EMBL/GenBank/DDBJ whole genome shotgun (WGS) entry which is preliminary data.</text>
</comment>
<evidence type="ECO:0000313" key="3">
    <source>
        <dbReference type="Proteomes" id="UP000185596"/>
    </source>
</evidence>
<dbReference type="OrthoDB" id="22038at2"/>
<evidence type="ECO:0000256" key="1">
    <source>
        <dbReference type="SAM" id="MobiDB-lite"/>
    </source>
</evidence>
<accession>A0A1Q8CKZ9</accession>
<sequence>MMAEDQYEQSEDYTGPWDGPERTDRLREIIARYGWPTFRLVGRNGATAAWVIAQHSDHDPGFQQRALTLMRAAARVGQADRIELAYLTDRVAVNHGRPQVYGTQVTCIDDELGPAPLIDPENVDQRRASVGLGPLQEYLDSFPDGFCDPPPDEGEAGQ</sequence>
<dbReference type="AlphaFoldDB" id="A0A1Q8CKZ9"/>
<feature type="compositionally biased region" description="Acidic residues" evidence="1">
    <location>
        <begin position="1"/>
        <end position="11"/>
    </location>
</feature>
<gene>
    <name evidence="2" type="ORF">BU204_24335</name>
</gene>
<proteinExistence type="predicted"/>
<dbReference type="Proteomes" id="UP000185596">
    <property type="component" value="Unassembled WGS sequence"/>
</dbReference>
<protein>
    <submittedName>
        <fullName evidence="2">Uncharacterized protein</fullName>
    </submittedName>
</protein>